<dbReference type="AlphaFoldDB" id="A0A834W4H5"/>
<protein>
    <submittedName>
        <fullName evidence="1">Uncharacterized protein</fullName>
    </submittedName>
</protein>
<proteinExistence type="predicted"/>
<organism evidence="1 2">
    <name type="scientific">Senna tora</name>
    <dbReference type="NCBI Taxonomy" id="362788"/>
    <lineage>
        <taxon>Eukaryota</taxon>
        <taxon>Viridiplantae</taxon>
        <taxon>Streptophyta</taxon>
        <taxon>Embryophyta</taxon>
        <taxon>Tracheophyta</taxon>
        <taxon>Spermatophyta</taxon>
        <taxon>Magnoliopsida</taxon>
        <taxon>eudicotyledons</taxon>
        <taxon>Gunneridae</taxon>
        <taxon>Pentapetalae</taxon>
        <taxon>rosids</taxon>
        <taxon>fabids</taxon>
        <taxon>Fabales</taxon>
        <taxon>Fabaceae</taxon>
        <taxon>Caesalpinioideae</taxon>
        <taxon>Cassia clade</taxon>
        <taxon>Senna</taxon>
    </lineage>
</organism>
<evidence type="ECO:0000313" key="2">
    <source>
        <dbReference type="Proteomes" id="UP000634136"/>
    </source>
</evidence>
<keyword evidence="2" id="KW-1185">Reference proteome</keyword>
<accession>A0A834W4H5</accession>
<reference evidence="1" key="1">
    <citation type="submission" date="2020-09" db="EMBL/GenBank/DDBJ databases">
        <title>Genome-Enabled Discovery of Anthraquinone Biosynthesis in Senna tora.</title>
        <authorList>
            <person name="Kang S.-H."/>
            <person name="Pandey R.P."/>
            <person name="Lee C.-M."/>
            <person name="Sim J.-S."/>
            <person name="Jeong J.-T."/>
            <person name="Choi B.-S."/>
            <person name="Jung M."/>
            <person name="Ginzburg D."/>
            <person name="Zhao K."/>
            <person name="Won S.Y."/>
            <person name="Oh T.-J."/>
            <person name="Yu Y."/>
            <person name="Kim N.-H."/>
            <person name="Lee O.R."/>
            <person name="Lee T.-H."/>
            <person name="Bashyal P."/>
            <person name="Kim T.-S."/>
            <person name="Lee W.-H."/>
            <person name="Kawkins C."/>
            <person name="Kim C.-K."/>
            <person name="Kim J.S."/>
            <person name="Ahn B.O."/>
            <person name="Rhee S.Y."/>
            <person name="Sohng J.K."/>
        </authorList>
    </citation>
    <scope>NUCLEOTIDE SEQUENCE</scope>
    <source>
        <tissue evidence="1">Leaf</tissue>
    </source>
</reference>
<dbReference type="Proteomes" id="UP000634136">
    <property type="component" value="Unassembled WGS sequence"/>
</dbReference>
<evidence type="ECO:0000313" key="1">
    <source>
        <dbReference type="EMBL" id="KAF7809092.1"/>
    </source>
</evidence>
<comment type="caution">
    <text evidence="1">The sequence shown here is derived from an EMBL/GenBank/DDBJ whole genome shotgun (WGS) entry which is preliminary data.</text>
</comment>
<sequence length="110" mass="13160">MLYPYYHYSTIQSIVGSLGRRQSYEPSRMSVMEEEGRKLIRRHRNKMQKQIEKEMRKKSSLIDCNVCGHKDLSKEGLKYHVGYKHVHHGCFRDECREGNSRTDPRNEKEE</sequence>
<name>A0A834W4H5_9FABA</name>
<dbReference type="EMBL" id="JAAIUW010000011">
    <property type="protein sequence ID" value="KAF7809092.1"/>
    <property type="molecule type" value="Genomic_DNA"/>
</dbReference>
<gene>
    <name evidence="1" type="ORF">G2W53_035835</name>
</gene>